<comment type="caution">
    <text evidence="3">The sequence shown here is derived from an EMBL/GenBank/DDBJ whole genome shotgun (WGS) entry which is preliminary data.</text>
</comment>
<reference evidence="3 4" key="1">
    <citation type="journal article" date="2016" name="Nat. Commun.">
        <title>Thousands of microbial genomes shed light on interconnected biogeochemical processes in an aquifer system.</title>
        <authorList>
            <person name="Anantharaman K."/>
            <person name="Brown C.T."/>
            <person name="Hug L.A."/>
            <person name="Sharon I."/>
            <person name="Castelle C.J."/>
            <person name="Probst A.J."/>
            <person name="Thomas B.C."/>
            <person name="Singh A."/>
            <person name="Wilkins M.J."/>
            <person name="Karaoz U."/>
            <person name="Brodie E.L."/>
            <person name="Williams K.H."/>
            <person name="Hubbard S.S."/>
            <person name="Banfield J.F."/>
        </authorList>
    </citation>
    <scope>NUCLEOTIDE SEQUENCE [LARGE SCALE GENOMIC DNA]</scope>
</reference>
<evidence type="ECO:0000313" key="3">
    <source>
        <dbReference type="EMBL" id="OGY44913.1"/>
    </source>
</evidence>
<organism evidence="3 4">
    <name type="scientific">Candidatus Buchananbacteria bacterium RIFCSPHIGHO2_01_FULL_39_14</name>
    <dbReference type="NCBI Taxonomy" id="1797532"/>
    <lineage>
        <taxon>Bacteria</taxon>
        <taxon>Candidatus Buchananiibacteriota</taxon>
    </lineage>
</organism>
<dbReference type="GO" id="GO:0016757">
    <property type="term" value="F:glycosyltransferase activity"/>
    <property type="evidence" value="ECO:0007669"/>
    <property type="project" value="InterPro"/>
</dbReference>
<dbReference type="PANTHER" id="PTHR12526:SF630">
    <property type="entry name" value="GLYCOSYLTRANSFERASE"/>
    <property type="match status" value="1"/>
</dbReference>
<feature type="domain" description="Glycosyltransferase subfamily 4-like N-terminal" evidence="2">
    <location>
        <begin position="15"/>
        <end position="177"/>
    </location>
</feature>
<dbReference type="Pfam" id="PF00534">
    <property type="entry name" value="Glycos_transf_1"/>
    <property type="match status" value="1"/>
</dbReference>
<proteinExistence type="predicted"/>
<dbReference type="Pfam" id="PF13439">
    <property type="entry name" value="Glyco_transf_4"/>
    <property type="match status" value="1"/>
</dbReference>
<evidence type="ECO:0000313" key="4">
    <source>
        <dbReference type="Proteomes" id="UP000178930"/>
    </source>
</evidence>
<evidence type="ECO:0000259" key="1">
    <source>
        <dbReference type="Pfam" id="PF00534"/>
    </source>
</evidence>
<sequence length="371" mass="41688">MTKPKILYLITQSEWGGAQRYIFDLANNLKNDYEITVAAGGEDELLKEINEIGVRTFPLKNLVREISPAKDILAYFEIKKLAKLIKPDILHLNSSKAGVLGAFAGKHAGVKKIIYTVHGFSFNEPMAKWKKYLYLLAEKLSAKYKDKIICVSEFDRQTGIKNKIGDQKKLITIHNGVGQIELLDKNQARQLLNLPPDKIVIGTIANFYPTKGLNYLISAANEVIKNYPNILFRLIGFGQLENELRQQIKKLNLENNFFIGKLLAGNRYLLAFDYYVLPSVKEGFPYAILEAMQTGLPIIATNVGGIPEIIKDGQNGLLVNPADPKSITNAIDYLMKNQGAADRLAKQAKIDVVKNFSLEKMLIETKRVYKN</sequence>
<dbReference type="Gene3D" id="3.40.50.2000">
    <property type="entry name" value="Glycogen Phosphorylase B"/>
    <property type="match status" value="2"/>
</dbReference>
<dbReference type="EMBL" id="MHIB01000009">
    <property type="protein sequence ID" value="OGY44913.1"/>
    <property type="molecule type" value="Genomic_DNA"/>
</dbReference>
<dbReference type="STRING" id="1797532.A2729_03985"/>
<dbReference type="AlphaFoldDB" id="A0A1G1XXR1"/>
<feature type="domain" description="Glycosyl transferase family 1" evidence="1">
    <location>
        <begin position="185"/>
        <end position="349"/>
    </location>
</feature>
<accession>A0A1G1XXR1</accession>
<dbReference type="CDD" id="cd03808">
    <property type="entry name" value="GT4_CapM-like"/>
    <property type="match status" value="1"/>
</dbReference>
<name>A0A1G1XXR1_9BACT</name>
<dbReference type="PANTHER" id="PTHR12526">
    <property type="entry name" value="GLYCOSYLTRANSFERASE"/>
    <property type="match status" value="1"/>
</dbReference>
<dbReference type="Proteomes" id="UP000178930">
    <property type="component" value="Unassembled WGS sequence"/>
</dbReference>
<dbReference type="InterPro" id="IPR001296">
    <property type="entry name" value="Glyco_trans_1"/>
</dbReference>
<dbReference type="InterPro" id="IPR028098">
    <property type="entry name" value="Glyco_trans_4-like_N"/>
</dbReference>
<gene>
    <name evidence="3" type="ORF">A2729_03985</name>
</gene>
<evidence type="ECO:0008006" key="5">
    <source>
        <dbReference type="Google" id="ProtNLM"/>
    </source>
</evidence>
<evidence type="ECO:0000259" key="2">
    <source>
        <dbReference type="Pfam" id="PF13439"/>
    </source>
</evidence>
<protein>
    <recommendedName>
        <fullName evidence="5">Glycosyl transferase family 1</fullName>
    </recommendedName>
</protein>
<dbReference type="SUPFAM" id="SSF53756">
    <property type="entry name" value="UDP-Glycosyltransferase/glycogen phosphorylase"/>
    <property type="match status" value="1"/>
</dbReference>